<proteinExistence type="predicted"/>
<accession>A0A5E7KKG9</accession>
<evidence type="ECO:0000256" key="1">
    <source>
        <dbReference type="SAM" id="Coils"/>
    </source>
</evidence>
<reference evidence="2 3" key="1">
    <citation type="submission" date="2019-09" db="EMBL/GenBank/DDBJ databases">
        <authorList>
            <person name="Chandra G."/>
            <person name="Truman W A."/>
        </authorList>
    </citation>
    <scope>NUCLEOTIDE SEQUENCE [LARGE SCALE GENOMIC DNA]</scope>
    <source>
        <strain evidence="2">PS862</strain>
    </source>
</reference>
<protein>
    <submittedName>
        <fullName evidence="2">Uncharacterized protein</fullName>
    </submittedName>
</protein>
<evidence type="ECO:0000313" key="3">
    <source>
        <dbReference type="Proteomes" id="UP000385207"/>
    </source>
</evidence>
<name>A0A5E7KKG9_PSEFL</name>
<organism evidence="2 3">
    <name type="scientific">Pseudomonas fluorescens</name>
    <dbReference type="NCBI Taxonomy" id="294"/>
    <lineage>
        <taxon>Bacteria</taxon>
        <taxon>Pseudomonadati</taxon>
        <taxon>Pseudomonadota</taxon>
        <taxon>Gammaproteobacteria</taxon>
        <taxon>Pseudomonadales</taxon>
        <taxon>Pseudomonadaceae</taxon>
        <taxon>Pseudomonas</taxon>
    </lineage>
</organism>
<evidence type="ECO:0000313" key="2">
    <source>
        <dbReference type="EMBL" id="VVO99907.1"/>
    </source>
</evidence>
<sequence length="192" mass="22206">MMDFSLDNYKKPAEVEEMPSWVKSASCKKLYVQCIYYFDIIKSKMELSAHLSIKERRIVLRRLAKDCSVDPSLLSSRRQPDLIKFIAQKNIELDQYWISKCAKRGGSGRKLTKPELVKQLALLNSEFHILENLRLAEAFTSAIEKNLAVSKSELILLNETLSIENKDLRERNKSLNGQLRDMIIALNKMQKN</sequence>
<feature type="coiled-coil region" evidence="1">
    <location>
        <begin position="158"/>
        <end position="192"/>
    </location>
</feature>
<keyword evidence="1" id="KW-0175">Coiled coil</keyword>
<dbReference type="EMBL" id="CABVII010000011">
    <property type="protein sequence ID" value="VVO99907.1"/>
    <property type="molecule type" value="Genomic_DNA"/>
</dbReference>
<dbReference type="AlphaFoldDB" id="A0A5E7KKG9"/>
<gene>
    <name evidence="2" type="ORF">PS862_02788</name>
</gene>
<dbReference type="Proteomes" id="UP000385207">
    <property type="component" value="Unassembled WGS sequence"/>
</dbReference>